<dbReference type="GO" id="GO:0004222">
    <property type="term" value="F:metalloendopeptidase activity"/>
    <property type="evidence" value="ECO:0007669"/>
    <property type="project" value="TreeGrafter"/>
</dbReference>
<reference evidence="4 5" key="1">
    <citation type="submission" date="2018-02" db="EMBL/GenBank/DDBJ databases">
        <title>Novel Leptospira species isolated from soil and water in Japan.</title>
        <authorList>
            <person name="Nakao R."/>
            <person name="Masuzawa T."/>
        </authorList>
    </citation>
    <scope>NUCLEOTIDE SEQUENCE [LARGE SCALE GENOMIC DNA]</scope>
    <source>
        <strain evidence="4 5">YH101</strain>
    </source>
</reference>
<dbReference type="Pfam" id="PF01476">
    <property type="entry name" value="LysM"/>
    <property type="match status" value="1"/>
</dbReference>
<dbReference type="InterPro" id="IPR016047">
    <property type="entry name" value="M23ase_b-sheet_dom"/>
</dbReference>
<dbReference type="OrthoDB" id="344303at2"/>
<dbReference type="Pfam" id="PF01551">
    <property type="entry name" value="Peptidase_M23"/>
    <property type="match status" value="1"/>
</dbReference>
<dbReference type="PANTHER" id="PTHR21666:SF289">
    <property type="entry name" value="L-ALA--D-GLU ENDOPEPTIDASE"/>
    <property type="match status" value="1"/>
</dbReference>
<evidence type="ECO:0000313" key="4">
    <source>
        <dbReference type="EMBL" id="GBF48597.1"/>
    </source>
</evidence>
<dbReference type="InterPro" id="IPR050570">
    <property type="entry name" value="Cell_wall_metabolism_enzyme"/>
</dbReference>
<accession>A0A2P2DVG8</accession>
<gene>
    <name evidence="4" type="ORF">LPTSP4_00970</name>
</gene>
<comment type="caution">
    <text evidence="4">The sequence shown here is derived from an EMBL/GenBank/DDBJ whole genome shotgun (WGS) entry which is preliminary data.</text>
</comment>
<dbReference type="EMBL" id="BFBB01000001">
    <property type="protein sequence ID" value="GBF48597.1"/>
    <property type="molecule type" value="Genomic_DNA"/>
</dbReference>
<dbReference type="Gene3D" id="2.70.70.10">
    <property type="entry name" value="Glucose Permease (Domain IIA)"/>
    <property type="match status" value="1"/>
</dbReference>
<dbReference type="InterPro" id="IPR011055">
    <property type="entry name" value="Dup_hybrid_motif"/>
</dbReference>
<dbReference type="SUPFAM" id="SSF51261">
    <property type="entry name" value="Duplicated hybrid motif"/>
    <property type="match status" value="1"/>
</dbReference>
<evidence type="ECO:0000256" key="1">
    <source>
        <dbReference type="ARBA" id="ARBA00022729"/>
    </source>
</evidence>
<sequence>MQKSILVSVSLIGSFLFVLSIHGREKDEKKAGTYRVQAGDSWYSTARKFNLDPKTLASWNGRTVSDALYVDETIRVKSLGPSSEELKEKKPPGKPNFPLSQRESIKHPFSDTSHIPHKGVEFTKLNPGYVRSTLPGKVINIDYMDGYDNFVILEHQNGWYSVYGNLERVYVNEGQNVEAKQRLGSISKNKGLYFQVNQNKSAVNPIQFFQIGSS</sequence>
<keyword evidence="1" id="KW-0732">Signal</keyword>
<dbReference type="PANTHER" id="PTHR21666">
    <property type="entry name" value="PEPTIDASE-RELATED"/>
    <property type="match status" value="1"/>
</dbReference>
<feature type="domain" description="LysM" evidence="3">
    <location>
        <begin position="32"/>
        <end position="76"/>
    </location>
</feature>
<feature type="region of interest" description="Disordered" evidence="2">
    <location>
        <begin position="81"/>
        <end position="102"/>
    </location>
</feature>
<evidence type="ECO:0000259" key="3">
    <source>
        <dbReference type="PROSITE" id="PS51782"/>
    </source>
</evidence>
<dbReference type="Gene3D" id="3.10.350.10">
    <property type="entry name" value="LysM domain"/>
    <property type="match status" value="1"/>
</dbReference>
<organism evidence="4 5">
    <name type="scientific">Leptospira ryugenii</name>
    <dbReference type="NCBI Taxonomy" id="1917863"/>
    <lineage>
        <taxon>Bacteria</taxon>
        <taxon>Pseudomonadati</taxon>
        <taxon>Spirochaetota</taxon>
        <taxon>Spirochaetia</taxon>
        <taxon>Leptospirales</taxon>
        <taxon>Leptospiraceae</taxon>
        <taxon>Leptospira</taxon>
    </lineage>
</organism>
<evidence type="ECO:0000313" key="5">
    <source>
        <dbReference type="Proteomes" id="UP000245133"/>
    </source>
</evidence>
<dbReference type="PROSITE" id="PS51782">
    <property type="entry name" value="LYSM"/>
    <property type="match status" value="1"/>
</dbReference>
<dbReference type="RefSeq" id="WP_108972568.1">
    <property type="nucleotide sequence ID" value="NZ_BFBB01000001.1"/>
</dbReference>
<proteinExistence type="predicted"/>
<dbReference type="Proteomes" id="UP000245133">
    <property type="component" value="Unassembled WGS sequence"/>
</dbReference>
<dbReference type="CDD" id="cd12797">
    <property type="entry name" value="M23_peptidase"/>
    <property type="match status" value="1"/>
</dbReference>
<dbReference type="SMART" id="SM00257">
    <property type="entry name" value="LysM"/>
    <property type="match status" value="1"/>
</dbReference>
<evidence type="ECO:0000256" key="2">
    <source>
        <dbReference type="SAM" id="MobiDB-lite"/>
    </source>
</evidence>
<protein>
    <recommendedName>
        <fullName evidence="3">LysM domain-containing protein</fullName>
    </recommendedName>
</protein>
<dbReference type="NCBIfam" id="NF047755">
    <property type="entry name" value="LIC_10271_M23"/>
    <property type="match status" value="1"/>
</dbReference>
<dbReference type="InterPro" id="IPR018392">
    <property type="entry name" value="LysM"/>
</dbReference>
<dbReference type="AlphaFoldDB" id="A0A2P2DVG8"/>
<name>A0A2P2DVG8_9LEPT</name>
<dbReference type="InterPro" id="IPR036779">
    <property type="entry name" value="LysM_dom_sf"/>
</dbReference>
<dbReference type="CDD" id="cd00118">
    <property type="entry name" value="LysM"/>
    <property type="match status" value="1"/>
</dbReference>
<keyword evidence="5" id="KW-1185">Reference proteome</keyword>